<dbReference type="EMBL" id="JH719433">
    <property type="protein sequence ID" value="EJF58641.1"/>
    <property type="molecule type" value="Genomic_DNA"/>
</dbReference>
<dbReference type="Proteomes" id="UP000053319">
    <property type="component" value="Unassembled WGS sequence"/>
</dbReference>
<evidence type="ECO:0000313" key="2">
    <source>
        <dbReference type="EMBL" id="EJF58641.1"/>
    </source>
</evidence>
<feature type="region of interest" description="Disordered" evidence="1">
    <location>
        <begin position="27"/>
        <end position="54"/>
    </location>
</feature>
<dbReference type="HOGENOM" id="CLU_2460714_0_0_1"/>
<reference evidence="2 3" key="1">
    <citation type="journal article" date="2012" name="Science">
        <title>The Paleozoic origin of enzymatic lignin decomposition reconstructed from 31 fungal genomes.</title>
        <authorList>
            <person name="Floudas D."/>
            <person name="Binder M."/>
            <person name="Riley R."/>
            <person name="Barry K."/>
            <person name="Blanchette R.A."/>
            <person name="Henrissat B."/>
            <person name="Martinez A.T."/>
            <person name="Otillar R."/>
            <person name="Spatafora J.W."/>
            <person name="Yadav J.S."/>
            <person name="Aerts A."/>
            <person name="Benoit I."/>
            <person name="Boyd A."/>
            <person name="Carlson A."/>
            <person name="Copeland A."/>
            <person name="Coutinho P.M."/>
            <person name="de Vries R.P."/>
            <person name="Ferreira P."/>
            <person name="Findley K."/>
            <person name="Foster B."/>
            <person name="Gaskell J."/>
            <person name="Glotzer D."/>
            <person name="Gorecki P."/>
            <person name="Heitman J."/>
            <person name="Hesse C."/>
            <person name="Hori C."/>
            <person name="Igarashi K."/>
            <person name="Jurgens J.A."/>
            <person name="Kallen N."/>
            <person name="Kersten P."/>
            <person name="Kohler A."/>
            <person name="Kuees U."/>
            <person name="Kumar T.K.A."/>
            <person name="Kuo A."/>
            <person name="LaButti K."/>
            <person name="Larrondo L.F."/>
            <person name="Lindquist E."/>
            <person name="Ling A."/>
            <person name="Lombard V."/>
            <person name="Lucas S."/>
            <person name="Lundell T."/>
            <person name="Martin R."/>
            <person name="McLaughlin D.J."/>
            <person name="Morgenstern I."/>
            <person name="Morin E."/>
            <person name="Murat C."/>
            <person name="Nagy L.G."/>
            <person name="Nolan M."/>
            <person name="Ohm R.A."/>
            <person name="Patyshakuliyeva A."/>
            <person name="Rokas A."/>
            <person name="Ruiz-Duenas F.J."/>
            <person name="Sabat G."/>
            <person name="Salamov A."/>
            <person name="Samejima M."/>
            <person name="Schmutz J."/>
            <person name="Slot J.C."/>
            <person name="St John F."/>
            <person name="Stenlid J."/>
            <person name="Sun H."/>
            <person name="Sun S."/>
            <person name="Syed K."/>
            <person name="Tsang A."/>
            <person name="Wiebenga A."/>
            <person name="Young D."/>
            <person name="Pisabarro A."/>
            <person name="Eastwood D.C."/>
            <person name="Martin F."/>
            <person name="Cullen D."/>
            <person name="Grigoriev I.V."/>
            <person name="Hibbett D.S."/>
        </authorList>
    </citation>
    <scope>NUCLEOTIDE SEQUENCE [LARGE SCALE GENOMIC DNA]</scope>
    <source>
        <strain evidence="2 3">LYAD-421 SS1</strain>
    </source>
</reference>
<dbReference type="GeneID" id="18835827"/>
<organism evidence="2 3">
    <name type="scientific">Dichomitus squalens (strain LYAD-421)</name>
    <name type="common">Western red white-rot fungus</name>
    <dbReference type="NCBI Taxonomy" id="732165"/>
    <lineage>
        <taxon>Eukaryota</taxon>
        <taxon>Fungi</taxon>
        <taxon>Dikarya</taxon>
        <taxon>Basidiomycota</taxon>
        <taxon>Agaricomycotina</taxon>
        <taxon>Agaricomycetes</taxon>
        <taxon>Polyporales</taxon>
        <taxon>Polyporaceae</taxon>
        <taxon>Dichomitus</taxon>
    </lineage>
</organism>
<feature type="region of interest" description="Disordered" evidence="1">
    <location>
        <begin position="67"/>
        <end position="89"/>
    </location>
</feature>
<feature type="compositionally biased region" description="Low complexity" evidence="1">
    <location>
        <begin position="29"/>
        <end position="40"/>
    </location>
</feature>
<evidence type="ECO:0000256" key="1">
    <source>
        <dbReference type="SAM" id="MobiDB-lite"/>
    </source>
</evidence>
<accession>R7SRF0</accession>
<dbReference type="RefSeq" id="XP_007368668.1">
    <property type="nucleotide sequence ID" value="XM_007368606.1"/>
</dbReference>
<proteinExistence type="predicted"/>
<dbReference type="KEGG" id="dsq:DICSQDRAFT_139270"/>
<gene>
    <name evidence="2" type="ORF">DICSQDRAFT_139270</name>
</gene>
<protein>
    <submittedName>
        <fullName evidence="2">Uncharacterized protein</fullName>
    </submittedName>
</protein>
<name>R7SRF0_DICSQ</name>
<sequence>MLRASPPRSTNVASAVVLCVFSIPRQGNSWSSPSWKSCCPRPIEPRRGEGETSQSMVDDIELALNEEDSHWRAHGTDSQGPAAILRQHL</sequence>
<dbReference type="AlphaFoldDB" id="R7SRF0"/>
<evidence type="ECO:0000313" key="3">
    <source>
        <dbReference type="Proteomes" id="UP000053319"/>
    </source>
</evidence>
<feature type="non-terminal residue" evidence="2">
    <location>
        <position position="89"/>
    </location>
</feature>